<feature type="domain" description="RRM" evidence="5">
    <location>
        <begin position="544"/>
        <end position="617"/>
    </location>
</feature>
<feature type="domain" description="RRM" evidence="5">
    <location>
        <begin position="618"/>
        <end position="701"/>
    </location>
</feature>
<dbReference type="InterPro" id="IPR012677">
    <property type="entry name" value="Nucleotide-bd_a/b_plait_sf"/>
</dbReference>
<dbReference type="RefSeq" id="XP_002421758.1">
    <property type="nucleotide sequence ID" value="XM_002421713.1"/>
</dbReference>
<dbReference type="EMBL" id="FM992695">
    <property type="protein sequence ID" value="CAX39699.1"/>
    <property type="molecule type" value="Genomic_DNA"/>
</dbReference>
<evidence type="ECO:0000256" key="1">
    <source>
        <dbReference type="ARBA" id="ARBA00022737"/>
    </source>
</evidence>
<dbReference type="KEGG" id="cdu:CD36_26680"/>
<dbReference type="CDD" id="cd12296">
    <property type="entry name" value="RRM1_Prp24"/>
    <property type="match status" value="1"/>
</dbReference>
<dbReference type="InterPro" id="IPR000504">
    <property type="entry name" value="RRM_dom"/>
</dbReference>
<evidence type="ECO:0000313" key="7">
    <source>
        <dbReference type="EMBL" id="CAX39699.1"/>
    </source>
</evidence>
<gene>
    <name evidence="6" type="ordered locus">Cd36_26680</name>
    <name evidence="7" type="ORF">CD36_26680</name>
</gene>
<sequence>MESSEPLQQNQLNRYVLEDYDRMLKSVAEIDDAQRKCYMINEVYKMKLKYFRLKQSELNNWLEAIHLIEDTHERVTSEFKFYDLVSSDYSNADITSGFLKHFQEFKDFDESGSEARLLDGINISCHDFSRGNIIWKQLIDAAQDEYLKEDSDTNLMHLHQYQLDRLATPHSQLDESFNEYSSFISKYYSDDYDKYMEYMKSANKIYSSTKTKSIYYERFEIAIKESPEEPQIWIDYMENVYSHQKRKDLNPILAIFERAISRNESWSQNWIKIWLAFIYIIYGCNSDQKHDKLQFVFQKFLRTFPKSNHAYAESIRYCLTLNDSEIAVEEFQSIETRLNSTKDILQWDYQQWKSVHLAFVQFNFQIWKRNRTHKDKSIVEQNSNSIFMRAFSVMESSDPSHSVEFLAVNMLTQMGAMNMAKDLIDLMLERFNTETEVLLFGLRYLVNNKIDLDQIRSYFKSAIRKLDSFDHPEKISEEWLQFEQLYGDINNYMESVAKCEAALKTLSKKRSRDITVDENNQSSKKRKREPTKDFDTETKSRETCTIKVKNLAANTTEDSIRNFFKDCGEVGDISFVEAEGMRYAIFEFQNEQQVFSALTKNYKSLDGNKLEVSRLQNALLFVNNYPSTFSQDTVKEMIEKIGPVAKIRFPNQTSKKIKRFCYVQMISHDDAQRVINQYHGQKYEDPNLGGEFSWEIKFSNPEEKHERSSPISARKVKVSSISFNVSKEAFEKKFALCGEIEQIVFPKAVYEEDGKLKSNGGLAIVTYKTTEGTENALKLNETKWMGRKLFVSKKHQQVHYTPSDFDGVKTIGLCGLDPSLNFQQVKASLEDRFGKVAKVLLFPEDKQALVEFVKPGDAGKVSMTNSFVKLGESEAKIVTKEEIIIIGKSAISNTTTTTTSSAPFTMIPTTVRRKKFM</sequence>
<dbReference type="InterPro" id="IPR035979">
    <property type="entry name" value="RBD_domain_sf"/>
</dbReference>
<dbReference type="Pfam" id="PF00076">
    <property type="entry name" value="RRM_1"/>
    <property type="match status" value="3"/>
</dbReference>
<dbReference type="CGD" id="CAL0000169636">
    <property type="gene designation" value="Cd36_26680"/>
</dbReference>
<evidence type="ECO:0000256" key="3">
    <source>
        <dbReference type="PROSITE-ProRule" id="PRU00176"/>
    </source>
</evidence>
<dbReference type="AlphaFoldDB" id="B9WKZ7"/>
<keyword evidence="1" id="KW-0677">Repeat</keyword>
<dbReference type="PANTHER" id="PTHR23236">
    <property type="entry name" value="EUKARYOTIC TRANSLATION INITIATION FACTOR 4B/4H"/>
    <property type="match status" value="1"/>
</dbReference>
<dbReference type="Gene3D" id="1.25.40.10">
    <property type="entry name" value="Tetratricopeptide repeat domain"/>
    <property type="match status" value="1"/>
</dbReference>
<dbReference type="GO" id="GO:0003723">
    <property type="term" value="F:RNA binding"/>
    <property type="evidence" value="ECO:0007669"/>
    <property type="project" value="UniProtKB-UniRule"/>
</dbReference>
<feature type="region of interest" description="Disordered" evidence="4">
    <location>
        <begin position="514"/>
        <end position="539"/>
    </location>
</feature>
<organism evidence="7 8">
    <name type="scientific">Candida dubliniensis (strain CD36 / ATCC MYA-646 / CBS 7987 / NCPF 3949 / NRRL Y-17841)</name>
    <name type="common">Yeast</name>
    <dbReference type="NCBI Taxonomy" id="573826"/>
    <lineage>
        <taxon>Eukaryota</taxon>
        <taxon>Fungi</taxon>
        <taxon>Dikarya</taxon>
        <taxon>Ascomycota</taxon>
        <taxon>Saccharomycotina</taxon>
        <taxon>Pichiomycetes</taxon>
        <taxon>Debaryomycetaceae</taxon>
        <taxon>Candida/Lodderomyces clade</taxon>
        <taxon>Candida</taxon>
    </lineage>
</organism>
<evidence type="ECO:0000256" key="4">
    <source>
        <dbReference type="SAM" id="MobiDB-lite"/>
    </source>
</evidence>
<protein>
    <submittedName>
        <fullName evidence="7">U4/U6 snRNA-associated-splicing factor, putative</fullName>
    </submittedName>
</protein>
<dbReference type="SMART" id="SM00360">
    <property type="entry name" value="RRM"/>
    <property type="match status" value="3"/>
</dbReference>
<dbReference type="InterPro" id="IPR034397">
    <property type="entry name" value="Prp24_RRM1"/>
</dbReference>
<reference evidence="7 8" key="1">
    <citation type="journal article" date="2009" name="Genome Res.">
        <title>Comparative genomics of the fungal pathogens Candida dubliniensis and Candida albicans.</title>
        <authorList>
            <person name="Jackson A.P."/>
            <person name="Gamble J.A."/>
            <person name="Yeomans T."/>
            <person name="Moran G.P."/>
            <person name="Saunders D."/>
            <person name="Harris D."/>
            <person name="Aslett M."/>
            <person name="Barrell J.F."/>
            <person name="Butler G."/>
            <person name="Citiulo F."/>
            <person name="Coleman D.C."/>
            <person name="de Groot P.W.J."/>
            <person name="Goodwin T.J."/>
            <person name="Quail M.A."/>
            <person name="McQuillan J."/>
            <person name="Munro C.A."/>
            <person name="Pain A."/>
            <person name="Poulter R.T."/>
            <person name="Rajandream M.A."/>
            <person name="Renauld H."/>
            <person name="Spiering M.J."/>
            <person name="Tivey A."/>
            <person name="Gow N.A.R."/>
            <person name="Barrell B."/>
            <person name="Sullivan D.J."/>
            <person name="Berriman M."/>
        </authorList>
    </citation>
    <scope>NUCLEOTIDE SEQUENCE [LARGE SCALE GENOMIC DNA]</scope>
    <source>
        <strain evidence="8">CD36 / ATCC MYA-646 / CBS 7987 / NCPF 3949 / NRRL Y-17841</strain>
    </source>
</reference>
<dbReference type="SUPFAM" id="SSF48452">
    <property type="entry name" value="TPR-like"/>
    <property type="match status" value="1"/>
</dbReference>
<dbReference type="GeneID" id="8049677"/>
<evidence type="ECO:0000256" key="2">
    <source>
        <dbReference type="ARBA" id="ARBA00022884"/>
    </source>
</evidence>
<dbReference type="Proteomes" id="UP000002605">
    <property type="component" value="Chromosome R"/>
</dbReference>
<dbReference type="InterPro" id="IPR011990">
    <property type="entry name" value="TPR-like_helical_dom_sf"/>
</dbReference>
<dbReference type="OrthoDB" id="360390at2759"/>
<evidence type="ECO:0000313" key="6">
    <source>
        <dbReference type="CGD" id="CAL0000169636"/>
    </source>
</evidence>
<dbReference type="VEuPathDB" id="FungiDB:CD36_26680"/>
<keyword evidence="2 3" id="KW-0694">RNA-binding</keyword>
<feature type="domain" description="RRM" evidence="5">
    <location>
        <begin position="714"/>
        <end position="796"/>
    </location>
</feature>
<proteinExistence type="predicted"/>
<dbReference type="PANTHER" id="PTHR23236:SF119">
    <property type="entry name" value="NUCLEAR RNA-BINDING PROTEIN SART-3"/>
    <property type="match status" value="1"/>
</dbReference>
<dbReference type="PROSITE" id="PS50102">
    <property type="entry name" value="RRM"/>
    <property type="match status" value="3"/>
</dbReference>
<name>B9WKZ7_CANDC</name>
<evidence type="ECO:0000259" key="5">
    <source>
        <dbReference type="PROSITE" id="PS50102"/>
    </source>
</evidence>
<dbReference type="Gene3D" id="3.30.70.330">
    <property type="match status" value="3"/>
</dbReference>
<dbReference type="HOGENOM" id="CLU_333463_0_0_1"/>
<keyword evidence="8" id="KW-1185">Reference proteome</keyword>
<accession>B9WKZ7</accession>
<dbReference type="eggNOG" id="KOG0128">
    <property type="taxonomic scope" value="Eukaryota"/>
</dbReference>
<evidence type="ECO:0000313" key="8">
    <source>
        <dbReference type="Proteomes" id="UP000002605"/>
    </source>
</evidence>
<feature type="compositionally biased region" description="Basic and acidic residues" evidence="4">
    <location>
        <begin position="530"/>
        <end position="539"/>
    </location>
</feature>
<dbReference type="SUPFAM" id="SSF54928">
    <property type="entry name" value="RNA-binding domain, RBD"/>
    <property type="match status" value="2"/>
</dbReference>